<keyword evidence="3" id="KW-1185">Reference proteome</keyword>
<dbReference type="AlphaFoldDB" id="A0A5S4GRR3"/>
<sequence length="159" mass="17400">MRAFIRRRGHALSPTHGRERYAHRSWNRGQFTSFGAWPGGRLPGGRRAPFVQRARALPRHSPLLYGAWLRRSRPPGNQLTPTRNVARLAATGATSNEIATRLFLSPRTVAAERVTQAGGPLPAASAWMPGSGPFRIVFALKRGPVGHRRPSGMVISPPS</sequence>
<feature type="domain" description="HTH luxR-type" evidence="1">
    <location>
        <begin position="83"/>
        <end position="110"/>
    </location>
</feature>
<dbReference type="Gene3D" id="1.10.10.10">
    <property type="entry name" value="Winged helix-like DNA-binding domain superfamily/Winged helix DNA-binding domain"/>
    <property type="match status" value="1"/>
</dbReference>
<dbReference type="SUPFAM" id="SSF46894">
    <property type="entry name" value="C-terminal effector domain of the bipartite response regulators"/>
    <property type="match status" value="1"/>
</dbReference>
<dbReference type="RefSeq" id="WP_138690019.1">
    <property type="nucleotide sequence ID" value="NZ_JBHSAZ010000081.1"/>
</dbReference>
<evidence type="ECO:0000313" key="3">
    <source>
        <dbReference type="Proteomes" id="UP000306628"/>
    </source>
</evidence>
<dbReference type="InterPro" id="IPR016032">
    <property type="entry name" value="Sig_transdc_resp-reg_C-effctor"/>
</dbReference>
<protein>
    <recommendedName>
        <fullName evidence="1">HTH luxR-type domain-containing protein</fullName>
    </recommendedName>
</protein>
<dbReference type="InterPro" id="IPR036388">
    <property type="entry name" value="WH-like_DNA-bd_sf"/>
</dbReference>
<evidence type="ECO:0000313" key="2">
    <source>
        <dbReference type="EMBL" id="TMR35603.1"/>
    </source>
</evidence>
<dbReference type="EMBL" id="VCKX01000032">
    <property type="protein sequence ID" value="TMR35603.1"/>
    <property type="molecule type" value="Genomic_DNA"/>
</dbReference>
<name>A0A5S4GRR3_9ACTN</name>
<proteinExistence type="predicted"/>
<gene>
    <name evidence="2" type="ORF">ETD85_13490</name>
</gene>
<reference evidence="2 3" key="1">
    <citation type="submission" date="2019-05" db="EMBL/GenBank/DDBJ databases">
        <title>Draft genome sequence of Nonomuraea zeae DSM 100528.</title>
        <authorList>
            <person name="Saricaoglu S."/>
            <person name="Isik K."/>
        </authorList>
    </citation>
    <scope>NUCLEOTIDE SEQUENCE [LARGE SCALE GENOMIC DNA]</scope>
    <source>
        <strain evidence="2 3">DSM 100528</strain>
    </source>
</reference>
<dbReference type="Proteomes" id="UP000306628">
    <property type="component" value="Unassembled WGS sequence"/>
</dbReference>
<organism evidence="2 3">
    <name type="scientific">Nonomuraea zeae</name>
    <dbReference type="NCBI Taxonomy" id="1642303"/>
    <lineage>
        <taxon>Bacteria</taxon>
        <taxon>Bacillati</taxon>
        <taxon>Actinomycetota</taxon>
        <taxon>Actinomycetes</taxon>
        <taxon>Streptosporangiales</taxon>
        <taxon>Streptosporangiaceae</taxon>
        <taxon>Nonomuraea</taxon>
    </lineage>
</organism>
<dbReference type="Pfam" id="PF00196">
    <property type="entry name" value="GerE"/>
    <property type="match status" value="1"/>
</dbReference>
<dbReference type="InterPro" id="IPR000792">
    <property type="entry name" value="Tscrpt_reg_LuxR_C"/>
</dbReference>
<evidence type="ECO:0000259" key="1">
    <source>
        <dbReference type="Pfam" id="PF00196"/>
    </source>
</evidence>
<dbReference type="GO" id="GO:0003677">
    <property type="term" value="F:DNA binding"/>
    <property type="evidence" value="ECO:0007669"/>
    <property type="project" value="InterPro"/>
</dbReference>
<comment type="caution">
    <text evidence="2">The sequence shown here is derived from an EMBL/GenBank/DDBJ whole genome shotgun (WGS) entry which is preliminary data.</text>
</comment>
<dbReference type="GO" id="GO:0006355">
    <property type="term" value="P:regulation of DNA-templated transcription"/>
    <property type="evidence" value="ECO:0007669"/>
    <property type="project" value="InterPro"/>
</dbReference>
<accession>A0A5S4GRR3</accession>